<dbReference type="Gene3D" id="3.10.20.90">
    <property type="entry name" value="Phosphatidylinositol 3-kinase Catalytic Subunit, Chain A, domain 1"/>
    <property type="match status" value="1"/>
</dbReference>
<evidence type="ECO:0000256" key="1">
    <source>
        <dbReference type="ARBA" id="ARBA00004496"/>
    </source>
</evidence>
<dbReference type="InterPro" id="IPR036859">
    <property type="entry name" value="CAP-Gly_dom_sf"/>
</dbReference>
<dbReference type="STRING" id="669874.A0A1E4U370"/>
<dbReference type="AlphaFoldDB" id="A0A1E4U370"/>
<dbReference type="Pfam" id="PF01302">
    <property type="entry name" value="CAP_GLY"/>
    <property type="match status" value="1"/>
</dbReference>
<dbReference type="Proteomes" id="UP000094236">
    <property type="component" value="Unassembled WGS sequence"/>
</dbReference>
<evidence type="ECO:0000256" key="2">
    <source>
        <dbReference type="ARBA" id="ARBA00022490"/>
    </source>
</evidence>
<comment type="similarity">
    <text evidence="4">Belongs to the TBCB family.</text>
</comment>
<dbReference type="SUPFAM" id="SSF74924">
    <property type="entry name" value="Cap-Gly domain"/>
    <property type="match status" value="1"/>
</dbReference>
<sequence length="255" mass="29238">MDINVYITSPLTSTEKRISVQWTLKYFKEKLELITGIKPEFQELLLYPISNSNETVPISSKVNLGEDQTLLSEFGISSYMRIHVNDINPEAGELDYLSSNNNDNDDDYKFELTKEEYEKRSDSVISWKRQNKLGRFDPEYEKRRKELILKNDQLSKKLQIGLRCKVHASASFNEDEGRIGTIRYVGSVKEIDGDGNNKWVGVEFDEPVGKNDGSIISGGKHYFTCHKNYGSFVKPILIEIGDFAEKPLFDSDDEL</sequence>
<dbReference type="GO" id="GO:0035371">
    <property type="term" value="C:microtubule plus-end"/>
    <property type="evidence" value="ECO:0007669"/>
    <property type="project" value="TreeGrafter"/>
</dbReference>
<evidence type="ECO:0000259" key="5">
    <source>
        <dbReference type="PROSITE" id="PS50245"/>
    </source>
</evidence>
<feature type="domain" description="CAP-Gly" evidence="5">
    <location>
        <begin position="199"/>
        <end position="234"/>
    </location>
</feature>
<comment type="subcellular location">
    <subcellularLocation>
        <location evidence="1">Cytoplasm</location>
    </subcellularLocation>
</comment>
<evidence type="ECO:0000313" key="7">
    <source>
        <dbReference type="Proteomes" id="UP000094236"/>
    </source>
</evidence>
<keyword evidence="3" id="KW-0143">Chaperone</keyword>
<keyword evidence="7" id="KW-1185">Reference proteome</keyword>
<keyword evidence="2" id="KW-0963">Cytoplasm</keyword>
<accession>A0A1E4U370</accession>
<dbReference type="OrthoDB" id="5295208at2759"/>
<evidence type="ECO:0000256" key="4">
    <source>
        <dbReference type="ARBA" id="ARBA00025779"/>
    </source>
</evidence>
<protein>
    <recommendedName>
        <fullName evidence="5">CAP-Gly domain-containing protein</fullName>
    </recommendedName>
</protein>
<dbReference type="GO" id="GO:0051010">
    <property type="term" value="F:microtubule plus-end binding"/>
    <property type="evidence" value="ECO:0007669"/>
    <property type="project" value="TreeGrafter"/>
</dbReference>
<dbReference type="Gene3D" id="2.30.30.190">
    <property type="entry name" value="CAP Gly-rich-like domain"/>
    <property type="match status" value="1"/>
</dbReference>
<dbReference type="GO" id="GO:0005938">
    <property type="term" value="C:cell cortex"/>
    <property type="evidence" value="ECO:0007669"/>
    <property type="project" value="TreeGrafter"/>
</dbReference>
<evidence type="ECO:0000256" key="3">
    <source>
        <dbReference type="ARBA" id="ARBA00023186"/>
    </source>
</evidence>
<reference evidence="7" key="1">
    <citation type="submission" date="2016-05" db="EMBL/GenBank/DDBJ databases">
        <title>Comparative genomics of biotechnologically important yeasts.</title>
        <authorList>
            <consortium name="DOE Joint Genome Institute"/>
            <person name="Riley R."/>
            <person name="Haridas S."/>
            <person name="Wolfe K.H."/>
            <person name="Lopes M.R."/>
            <person name="Hittinger C.T."/>
            <person name="Goker M."/>
            <person name="Salamov A."/>
            <person name="Wisecaver J."/>
            <person name="Long T.M."/>
            <person name="Aerts A.L."/>
            <person name="Barry K."/>
            <person name="Choi C."/>
            <person name="Clum A."/>
            <person name="Coughlan A.Y."/>
            <person name="Deshpande S."/>
            <person name="Douglass A.P."/>
            <person name="Hanson S.J."/>
            <person name="Klenk H.-P."/>
            <person name="Labutti K."/>
            <person name="Lapidus A."/>
            <person name="Lindquist E."/>
            <person name="Lipzen A."/>
            <person name="Meier-Kolthoff J.P."/>
            <person name="Ohm R.A."/>
            <person name="Otillar R.P."/>
            <person name="Pangilinan J."/>
            <person name="Peng Y."/>
            <person name="Rokas A."/>
            <person name="Rosa C.A."/>
            <person name="Scheuner C."/>
            <person name="Sibirny A.A."/>
            <person name="Slot J.C."/>
            <person name="Stielow J.B."/>
            <person name="Sun H."/>
            <person name="Kurtzman C.P."/>
            <person name="Blackwell M."/>
            <person name="Grigoriev I.V."/>
            <person name="Jeffries T.W."/>
        </authorList>
    </citation>
    <scope>NUCLEOTIDE SEQUENCE [LARGE SCALE GENOMIC DNA]</scope>
    <source>
        <strain evidence="7">NRRL Y-2460</strain>
    </source>
</reference>
<dbReference type="PANTHER" id="PTHR18916">
    <property type="entry name" value="DYNACTIN 1-RELATED MICROTUBULE-BINDING"/>
    <property type="match status" value="1"/>
</dbReference>
<proteinExistence type="inferred from homology"/>
<dbReference type="SMART" id="SM01052">
    <property type="entry name" value="CAP_GLY"/>
    <property type="match status" value="1"/>
</dbReference>
<dbReference type="SUPFAM" id="SSF54236">
    <property type="entry name" value="Ubiquitin-like"/>
    <property type="match status" value="1"/>
</dbReference>
<dbReference type="InterPro" id="IPR000938">
    <property type="entry name" value="CAP-Gly_domain"/>
</dbReference>
<dbReference type="GO" id="GO:0031122">
    <property type="term" value="P:cytoplasmic microtubule organization"/>
    <property type="evidence" value="ECO:0007669"/>
    <property type="project" value="TreeGrafter"/>
</dbReference>
<dbReference type="PROSITE" id="PS50245">
    <property type="entry name" value="CAP_GLY_2"/>
    <property type="match status" value="1"/>
</dbReference>
<organism evidence="6 7">
    <name type="scientific">Pachysolen tannophilus NRRL Y-2460</name>
    <dbReference type="NCBI Taxonomy" id="669874"/>
    <lineage>
        <taxon>Eukaryota</taxon>
        <taxon>Fungi</taxon>
        <taxon>Dikarya</taxon>
        <taxon>Ascomycota</taxon>
        <taxon>Saccharomycotina</taxon>
        <taxon>Pichiomycetes</taxon>
        <taxon>Pachysolenaceae</taxon>
        <taxon>Pachysolen</taxon>
    </lineage>
</organism>
<dbReference type="Pfam" id="PF14560">
    <property type="entry name" value="Ubiquitin_2"/>
    <property type="match status" value="1"/>
</dbReference>
<evidence type="ECO:0000313" key="6">
    <source>
        <dbReference type="EMBL" id="ODV98450.1"/>
    </source>
</evidence>
<dbReference type="PANTHER" id="PTHR18916:SF85">
    <property type="entry name" value="TUBULIN-FOLDING COFACTOR B"/>
    <property type="match status" value="1"/>
</dbReference>
<dbReference type="EMBL" id="KV454011">
    <property type="protein sequence ID" value="ODV98450.1"/>
    <property type="molecule type" value="Genomic_DNA"/>
</dbReference>
<gene>
    <name evidence="6" type="ORF">PACTADRAFT_48211</name>
</gene>
<name>A0A1E4U370_PACTA</name>
<dbReference type="InterPro" id="IPR000626">
    <property type="entry name" value="Ubiquitin-like_dom"/>
</dbReference>
<dbReference type="InterPro" id="IPR029071">
    <property type="entry name" value="Ubiquitin-like_domsf"/>
</dbReference>
<dbReference type="GO" id="GO:0005634">
    <property type="term" value="C:nucleus"/>
    <property type="evidence" value="ECO:0007669"/>
    <property type="project" value="TreeGrafter"/>
</dbReference>